<dbReference type="EMBL" id="JAXOVC010000002">
    <property type="protein sequence ID" value="KAK4504830.1"/>
    <property type="molecule type" value="Genomic_DNA"/>
</dbReference>
<evidence type="ECO:0000313" key="2">
    <source>
        <dbReference type="EMBL" id="KAK4504830.1"/>
    </source>
</evidence>
<accession>A0ABR0ETN2</accession>
<organism evidence="2 3">
    <name type="scientific">Zasmidium cellare</name>
    <name type="common">Wine cellar mold</name>
    <name type="synonym">Racodium cellare</name>
    <dbReference type="NCBI Taxonomy" id="395010"/>
    <lineage>
        <taxon>Eukaryota</taxon>
        <taxon>Fungi</taxon>
        <taxon>Dikarya</taxon>
        <taxon>Ascomycota</taxon>
        <taxon>Pezizomycotina</taxon>
        <taxon>Dothideomycetes</taxon>
        <taxon>Dothideomycetidae</taxon>
        <taxon>Mycosphaerellales</taxon>
        <taxon>Mycosphaerellaceae</taxon>
        <taxon>Zasmidium</taxon>
    </lineage>
</organism>
<proteinExistence type="predicted"/>
<gene>
    <name evidence="2" type="ORF">PRZ48_002792</name>
</gene>
<keyword evidence="3" id="KW-1185">Reference proteome</keyword>
<protein>
    <submittedName>
        <fullName evidence="2">Uncharacterized protein</fullName>
    </submittedName>
</protein>
<comment type="caution">
    <text evidence="2">The sequence shown here is derived from an EMBL/GenBank/DDBJ whole genome shotgun (WGS) entry which is preliminary data.</text>
</comment>
<feature type="region of interest" description="Disordered" evidence="1">
    <location>
        <begin position="1"/>
        <end position="20"/>
    </location>
</feature>
<evidence type="ECO:0000256" key="1">
    <source>
        <dbReference type="SAM" id="MobiDB-lite"/>
    </source>
</evidence>
<sequence>MNMRDQLPFHPSASTSTTATKGTIHWEQSNSLNGHAFEIGYISDSPPSTLSKTNFGIAVDWPVSSSHDWHSVTDDVKARAAITQYALYQQDEGSKYKYILYFTNYEHYDYYFYDETGDRYEVNTYRNGDHYVRFNSERPKIAYVTGS</sequence>
<evidence type="ECO:0000313" key="3">
    <source>
        <dbReference type="Proteomes" id="UP001305779"/>
    </source>
</evidence>
<reference evidence="2 3" key="1">
    <citation type="journal article" date="2023" name="G3 (Bethesda)">
        <title>A chromosome-level genome assembly of Zasmidium syzygii isolated from banana leaves.</title>
        <authorList>
            <person name="van Westerhoven A.C."/>
            <person name="Mehrabi R."/>
            <person name="Talebi R."/>
            <person name="Steentjes M.B.F."/>
            <person name="Corcolon B."/>
            <person name="Chong P.A."/>
            <person name="Kema G.H.J."/>
            <person name="Seidl M.F."/>
        </authorList>
    </citation>
    <scope>NUCLEOTIDE SEQUENCE [LARGE SCALE GENOMIC DNA]</scope>
    <source>
        <strain evidence="2 3">P124</strain>
    </source>
</reference>
<dbReference type="Proteomes" id="UP001305779">
    <property type="component" value="Unassembled WGS sequence"/>
</dbReference>
<name>A0ABR0ETN2_ZASCE</name>